<evidence type="ECO:0000313" key="13">
    <source>
        <dbReference type="Proteomes" id="UP000246145"/>
    </source>
</evidence>
<dbReference type="PANTHER" id="PTHR43284">
    <property type="entry name" value="ASPARAGINE SYNTHETASE (GLUTAMINE-HYDROLYZING)"/>
    <property type="match status" value="1"/>
</dbReference>
<dbReference type="RefSeq" id="WP_026067838.1">
    <property type="nucleotide sequence ID" value="NZ_JACCEX010000002.1"/>
</dbReference>
<evidence type="ECO:0000256" key="4">
    <source>
        <dbReference type="ARBA" id="ARBA00022741"/>
    </source>
</evidence>
<dbReference type="GO" id="GO:0004066">
    <property type="term" value="F:asparagine synthase (glutamine-hydrolyzing) activity"/>
    <property type="evidence" value="ECO:0007669"/>
    <property type="project" value="UniProtKB-EC"/>
</dbReference>
<sequence length="637" mass="70887">MCGILGAWGPMPEKRAAIGRGCERMRHRGPDSQGLWEDEETQVALGHVRLAILDLTEAGHQPMVSHDGRNVMALNGEIYNHQELRRRLEQEGHMPAWRGHSDTETLVEAISAWGIERTLQEAVGMFALALWDRHERSLFLARDRFGEKPLYYGYAGDSFVFSSELKAVAGLPGFDHRIDRQALALLMRHNYIPAPFSIYAAMRKLTPGSWLRLDGALLQSKTAGQPQAYWSAEAVALEGVADPLAFESDSAAIDALEKVMGAAVQGQMLSDVPLGAFLSGGIDSSAVVALMQARGGGQVNTFSIGFDVPAFNEAEHAKAVAAHLGTSHHELYVSAQDALDVVPAVAGIYDEPFADSSQIPTLLLARMARRDVTVALSGDGGDELMGGYSRYVRAAAWWARREKLPGALRGPIALGMRAMGGAAPLGMMREQAGKLAQVLAAEHSGRFYRQFVSYWKKPEQVVIDASMPEGLFDHASGLPFLDHMTWLDTVSYLPDDILVKVDRAAMSVSLETRVPMLDHRVYEFARRLPWQYKNRDGQGKWLLRQLLYRHVPRDLVDRPKKGFGVPLGLWLRGPLKDWAYALLDPQRLKAQGLFHARPILQKWREHQSGRRDWSPHLWGVLMAQAWLDESESWRRGQ</sequence>
<comment type="pathway">
    <text evidence="1">Amino-acid biosynthesis; L-asparagine biosynthesis; L-asparagine from L-aspartate (L-Gln route): step 1/1.</text>
</comment>
<dbReference type="Gene3D" id="3.40.50.620">
    <property type="entry name" value="HUPs"/>
    <property type="match status" value="1"/>
</dbReference>
<evidence type="ECO:0000256" key="8">
    <source>
        <dbReference type="PIRSR" id="PIRSR001589-1"/>
    </source>
</evidence>
<reference evidence="12 13" key="1">
    <citation type="submission" date="2018-04" db="EMBL/GenBank/DDBJ databases">
        <title>Genomic Encyclopedia of Type Strains, Phase IV (KMG-IV): sequencing the most valuable type-strain genomes for metagenomic binning, comparative biology and taxonomic classification.</title>
        <authorList>
            <person name="Goeker M."/>
        </authorList>
    </citation>
    <scope>NUCLEOTIDE SEQUENCE [LARGE SCALE GENOMIC DNA]</scope>
    <source>
        <strain evidence="12 13">DSM 10065</strain>
    </source>
</reference>
<feature type="binding site" evidence="9">
    <location>
        <begin position="377"/>
        <end position="378"/>
    </location>
    <ligand>
        <name>ATP</name>
        <dbReference type="ChEBI" id="CHEBI:30616"/>
    </ligand>
</feature>
<name>A0A2U1CM12_9BURK</name>
<dbReference type="SUPFAM" id="SSF52402">
    <property type="entry name" value="Adenine nucleotide alpha hydrolases-like"/>
    <property type="match status" value="1"/>
</dbReference>
<dbReference type="PIRSF" id="PIRSF001589">
    <property type="entry name" value="Asn_synthetase_glu-h"/>
    <property type="match status" value="1"/>
</dbReference>
<dbReference type="Pfam" id="PF00733">
    <property type="entry name" value="Asn_synthase"/>
    <property type="match status" value="1"/>
</dbReference>
<feature type="active site" description="For GATase activity" evidence="8">
    <location>
        <position position="2"/>
    </location>
</feature>
<keyword evidence="4 9" id="KW-0547">Nucleotide-binding</keyword>
<keyword evidence="8" id="KW-0028">Amino-acid biosynthesis</keyword>
<dbReference type="STRING" id="1231391.GCA_000308195_01564"/>
<dbReference type="CDD" id="cd01991">
    <property type="entry name" value="Asn_synthase_B_C"/>
    <property type="match status" value="1"/>
</dbReference>
<evidence type="ECO:0000256" key="6">
    <source>
        <dbReference type="ARBA" id="ARBA00022962"/>
    </source>
</evidence>
<organism evidence="12 13">
    <name type="scientific">Pusillimonas noertemannii</name>
    <dbReference type="NCBI Taxonomy" id="305977"/>
    <lineage>
        <taxon>Bacteria</taxon>
        <taxon>Pseudomonadati</taxon>
        <taxon>Pseudomonadota</taxon>
        <taxon>Betaproteobacteria</taxon>
        <taxon>Burkholderiales</taxon>
        <taxon>Alcaligenaceae</taxon>
        <taxon>Pusillimonas</taxon>
    </lineage>
</organism>
<keyword evidence="13" id="KW-1185">Reference proteome</keyword>
<evidence type="ECO:0000256" key="5">
    <source>
        <dbReference type="ARBA" id="ARBA00022840"/>
    </source>
</evidence>
<evidence type="ECO:0000259" key="11">
    <source>
        <dbReference type="PROSITE" id="PS51278"/>
    </source>
</evidence>
<dbReference type="InterPro" id="IPR051786">
    <property type="entry name" value="ASN_synthetase/amidase"/>
</dbReference>
<accession>A0A2U1CM12</accession>
<feature type="binding site" evidence="9">
    <location>
        <position position="304"/>
    </location>
    <ligand>
        <name>ATP</name>
        <dbReference type="ChEBI" id="CHEBI:30616"/>
    </ligand>
</feature>
<evidence type="ECO:0000256" key="3">
    <source>
        <dbReference type="ARBA" id="ARBA00012737"/>
    </source>
</evidence>
<evidence type="ECO:0000256" key="7">
    <source>
        <dbReference type="ARBA" id="ARBA00048741"/>
    </source>
</evidence>
<feature type="domain" description="Glutamine amidotransferase type-2" evidence="11">
    <location>
        <begin position="2"/>
        <end position="216"/>
    </location>
</feature>
<dbReference type="EC" id="6.3.5.4" evidence="3"/>
<dbReference type="OrthoDB" id="9763290at2"/>
<protein>
    <recommendedName>
        <fullName evidence="3">asparagine synthase (glutamine-hydrolyzing)</fullName>
        <ecNumber evidence="3">6.3.5.4</ecNumber>
    </recommendedName>
</protein>
<dbReference type="InterPro" id="IPR033738">
    <property type="entry name" value="AsnB_N"/>
</dbReference>
<evidence type="ECO:0000313" key="12">
    <source>
        <dbReference type="EMBL" id="PVY62024.1"/>
    </source>
</evidence>
<dbReference type="Proteomes" id="UP000246145">
    <property type="component" value="Unassembled WGS sequence"/>
</dbReference>
<dbReference type="InterPro" id="IPR006426">
    <property type="entry name" value="Asn_synth_AEB"/>
</dbReference>
<dbReference type="GO" id="GO:0005829">
    <property type="term" value="C:cytosol"/>
    <property type="evidence" value="ECO:0007669"/>
    <property type="project" value="TreeGrafter"/>
</dbReference>
<dbReference type="AlphaFoldDB" id="A0A2U1CM12"/>
<gene>
    <name evidence="12" type="ORF">C7440_1513</name>
</gene>
<feature type="site" description="Important for beta-aspartyl-AMP intermediate formation" evidence="10">
    <location>
        <position position="379"/>
    </location>
</feature>
<feature type="binding site" evidence="9">
    <location>
        <position position="102"/>
    </location>
    <ligand>
        <name>L-glutamine</name>
        <dbReference type="ChEBI" id="CHEBI:58359"/>
    </ligand>
</feature>
<evidence type="ECO:0000256" key="1">
    <source>
        <dbReference type="ARBA" id="ARBA00005187"/>
    </source>
</evidence>
<comment type="catalytic activity">
    <reaction evidence="7">
        <text>L-aspartate + L-glutamine + ATP + H2O = L-asparagine + L-glutamate + AMP + diphosphate + H(+)</text>
        <dbReference type="Rhea" id="RHEA:12228"/>
        <dbReference type="ChEBI" id="CHEBI:15377"/>
        <dbReference type="ChEBI" id="CHEBI:15378"/>
        <dbReference type="ChEBI" id="CHEBI:29985"/>
        <dbReference type="ChEBI" id="CHEBI:29991"/>
        <dbReference type="ChEBI" id="CHEBI:30616"/>
        <dbReference type="ChEBI" id="CHEBI:33019"/>
        <dbReference type="ChEBI" id="CHEBI:58048"/>
        <dbReference type="ChEBI" id="CHEBI:58359"/>
        <dbReference type="ChEBI" id="CHEBI:456215"/>
        <dbReference type="EC" id="6.3.5.4"/>
    </reaction>
</comment>
<dbReference type="InterPro" id="IPR001962">
    <property type="entry name" value="Asn_synthase"/>
</dbReference>
<dbReference type="NCBIfam" id="TIGR01536">
    <property type="entry name" value="asn_synth_AEB"/>
    <property type="match status" value="1"/>
</dbReference>
<comment type="similarity">
    <text evidence="2">Belongs to the asparagine synthetase family.</text>
</comment>
<dbReference type="GO" id="GO:0006529">
    <property type="term" value="P:asparagine biosynthetic process"/>
    <property type="evidence" value="ECO:0007669"/>
    <property type="project" value="UniProtKB-KW"/>
</dbReference>
<evidence type="ECO:0000256" key="2">
    <source>
        <dbReference type="ARBA" id="ARBA00005752"/>
    </source>
</evidence>
<comment type="caution">
    <text evidence="12">The sequence shown here is derived from an EMBL/GenBank/DDBJ whole genome shotgun (WGS) entry which is preliminary data.</text>
</comment>
<proteinExistence type="inferred from homology"/>
<dbReference type="InterPro" id="IPR029055">
    <property type="entry name" value="Ntn_hydrolases_N"/>
</dbReference>
<keyword evidence="6 8" id="KW-0315">Glutamine amidotransferase</keyword>
<dbReference type="InterPro" id="IPR017932">
    <property type="entry name" value="GATase_2_dom"/>
</dbReference>
<dbReference type="SUPFAM" id="SSF56235">
    <property type="entry name" value="N-terminal nucleophile aminohydrolases (Ntn hydrolases)"/>
    <property type="match status" value="1"/>
</dbReference>
<keyword evidence="8" id="KW-0061">Asparagine biosynthesis</keyword>
<keyword evidence="5 9" id="KW-0067">ATP-binding</keyword>
<dbReference type="PROSITE" id="PS51278">
    <property type="entry name" value="GATASE_TYPE_2"/>
    <property type="match status" value="1"/>
</dbReference>
<dbReference type="Gene3D" id="3.60.20.10">
    <property type="entry name" value="Glutamine Phosphoribosylpyrophosphate, subunit 1, domain 1"/>
    <property type="match status" value="1"/>
</dbReference>
<evidence type="ECO:0000256" key="9">
    <source>
        <dbReference type="PIRSR" id="PIRSR001589-2"/>
    </source>
</evidence>
<dbReference type="CDD" id="cd00712">
    <property type="entry name" value="AsnB"/>
    <property type="match status" value="1"/>
</dbReference>
<dbReference type="Pfam" id="PF13522">
    <property type="entry name" value="GATase_6"/>
    <property type="match status" value="1"/>
</dbReference>
<evidence type="ECO:0000256" key="10">
    <source>
        <dbReference type="PIRSR" id="PIRSR001589-3"/>
    </source>
</evidence>
<dbReference type="InterPro" id="IPR014729">
    <property type="entry name" value="Rossmann-like_a/b/a_fold"/>
</dbReference>
<dbReference type="GO" id="GO:0005524">
    <property type="term" value="F:ATP binding"/>
    <property type="evidence" value="ECO:0007669"/>
    <property type="project" value="UniProtKB-KW"/>
</dbReference>
<dbReference type="PANTHER" id="PTHR43284:SF1">
    <property type="entry name" value="ASPARAGINE SYNTHETASE"/>
    <property type="match status" value="1"/>
</dbReference>
<dbReference type="EMBL" id="QEKO01000002">
    <property type="protein sequence ID" value="PVY62024.1"/>
    <property type="molecule type" value="Genomic_DNA"/>
</dbReference>